<accession>A0A0A9AVB6</accession>
<organism evidence="1">
    <name type="scientific">Arundo donax</name>
    <name type="common">Giant reed</name>
    <name type="synonym">Donax arundinaceus</name>
    <dbReference type="NCBI Taxonomy" id="35708"/>
    <lineage>
        <taxon>Eukaryota</taxon>
        <taxon>Viridiplantae</taxon>
        <taxon>Streptophyta</taxon>
        <taxon>Embryophyta</taxon>
        <taxon>Tracheophyta</taxon>
        <taxon>Spermatophyta</taxon>
        <taxon>Magnoliopsida</taxon>
        <taxon>Liliopsida</taxon>
        <taxon>Poales</taxon>
        <taxon>Poaceae</taxon>
        <taxon>PACMAD clade</taxon>
        <taxon>Arundinoideae</taxon>
        <taxon>Arundineae</taxon>
        <taxon>Arundo</taxon>
    </lineage>
</organism>
<protein>
    <submittedName>
        <fullName evidence="1">Uncharacterized protein</fullName>
    </submittedName>
</protein>
<proteinExistence type="predicted"/>
<reference evidence="1" key="2">
    <citation type="journal article" date="2015" name="Data Brief">
        <title>Shoot transcriptome of the giant reed, Arundo donax.</title>
        <authorList>
            <person name="Barrero R.A."/>
            <person name="Guerrero F.D."/>
            <person name="Moolhuijzen P."/>
            <person name="Goolsby J.A."/>
            <person name="Tidwell J."/>
            <person name="Bellgard S.E."/>
            <person name="Bellgard M.I."/>
        </authorList>
    </citation>
    <scope>NUCLEOTIDE SEQUENCE</scope>
    <source>
        <tissue evidence="1">Shoot tissue taken approximately 20 cm above the soil surface</tissue>
    </source>
</reference>
<dbReference type="EMBL" id="GBRH01245030">
    <property type="protein sequence ID" value="JAD52865.1"/>
    <property type="molecule type" value="Transcribed_RNA"/>
</dbReference>
<sequence length="61" mass="6985">MDNVVFTIPFNSVNRHSKERIHIPFIGEGMMGRKSISGGQSWIIDGKFHSIRYFLCDITVT</sequence>
<name>A0A0A9AVB6_ARUDO</name>
<evidence type="ECO:0000313" key="1">
    <source>
        <dbReference type="EMBL" id="JAD52865.1"/>
    </source>
</evidence>
<dbReference type="AlphaFoldDB" id="A0A0A9AVB6"/>
<reference evidence="1" key="1">
    <citation type="submission" date="2014-09" db="EMBL/GenBank/DDBJ databases">
        <authorList>
            <person name="Magalhaes I.L.F."/>
            <person name="Oliveira U."/>
            <person name="Santos F.R."/>
            <person name="Vidigal T.H.D.A."/>
            <person name="Brescovit A.D."/>
            <person name="Santos A.J."/>
        </authorList>
    </citation>
    <scope>NUCLEOTIDE SEQUENCE</scope>
    <source>
        <tissue evidence="1">Shoot tissue taken approximately 20 cm above the soil surface</tissue>
    </source>
</reference>